<dbReference type="Pfam" id="PF01261">
    <property type="entry name" value="AP_endonuc_2"/>
    <property type="match status" value="1"/>
</dbReference>
<dbReference type="PANTHER" id="PTHR12110">
    <property type="entry name" value="HYDROXYPYRUVATE ISOMERASE"/>
    <property type="match status" value="1"/>
</dbReference>
<accession>A0A268F7Q9</accession>
<name>A0A268F7Q9_NIACI</name>
<dbReference type="Gene3D" id="3.20.20.150">
    <property type="entry name" value="Divalent-metal-dependent TIM barrel enzymes"/>
    <property type="match status" value="1"/>
</dbReference>
<evidence type="ECO:0000313" key="2">
    <source>
        <dbReference type="Proteomes" id="UP000216961"/>
    </source>
</evidence>
<dbReference type="SUPFAM" id="SSF51658">
    <property type="entry name" value="Xylose isomerase-like"/>
    <property type="match status" value="1"/>
</dbReference>
<dbReference type="Proteomes" id="UP000216961">
    <property type="component" value="Unassembled WGS sequence"/>
</dbReference>
<sequence>MKIDRIAPGNYHFKRYTIDYFLDSVSELGFKYIELWASGPHFHLDYFTLNDIKELKKKIDYRNLKVDCLTPEQAVYPISISHPDKQYRQNSIDFFKRHIEAATVLDCKKVLVTTGIAYLDIPIIQQWEWCRQSLEAISKAAENEGVTLVLEAFTKYSTHVFNTSSHIVKMIEEVGSHALKGLIDIDVVASTGEESIDSFIDTLGDNLHHVHFVDGNPGGHLVPGDGSLNMQHALEKIASTSYQGCLGLEFLDRRYFLEPEKALIKTIKWLEDNNNEAKQ</sequence>
<dbReference type="KEGG" id="bcir:C2I06_21510"/>
<comment type="caution">
    <text evidence="1">The sequence shown here is derived from an EMBL/GenBank/DDBJ whole genome shotgun (WGS) entry which is preliminary data.</text>
</comment>
<dbReference type="RefSeq" id="WP_095333023.1">
    <property type="nucleotide sequence ID" value="NZ_CP026031.1"/>
</dbReference>
<evidence type="ECO:0000313" key="1">
    <source>
        <dbReference type="EMBL" id="PAD81432.1"/>
    </source>
</evidence>
<reference evidence="1 2" key="1">
    <citation type="submission" date="2017-07" db="EMBL/GenBank/DDBJ databases">
        <title>Isolation and whole genome analysis of endospore-forming bacteria from heroin.</title>
        <authorList>
            <person name="Kalinowski J."/>
            <person name="Ahrens B."/>
            <person name="Al-Dilaimi A."/>
            <person name="Winkler A."/>
            <person name="Wibberg D."/>
            <person name="Schleenbecker U."/>
            <person name="Ruckert C."/>
            <person name="Wolfel R."/>
            <person name="Grass G."/>
        </authorList>
    </citation>
    <scope>NUCLEOTIDE SEQUENCE [LARGE SCALE GENOMIC DNA]</scope>
    <source>
        <strain evidence="1 2">7521-2</strain>
    </source>
</reference>
<dbReference type="InterPro" id="IPR013022">
    <property type="entry name" value="Xyl_isomerase-like_TIM-brl"/>
</dbReference>
<dbReference type="InterPro" id="IPR036237">
    <property type="entry name" value="Xyl_isomerase-like_sf"/>
</dbReference>
<dbReference type="AlphaFoldDB" id="A0A268F7Q9"/>
<dbReference type="InterPro" id="IPR050312">
    <property type="entry name" value="IolE/XylAMocC-like"/>
</dbReference>
<dbReference type="EMBL" id="NPBQ01000124">
    <property type="protein sequence ID" value="PAD81432.1"/>
    <property type="molecule type" value="Genomic_DNA"/>
</dbReference>
<organism evidence="1 2">
    <name type="scientific">Niallia circulans</name>
    <name type="common">Bacillus circulans</name>
    <dbReference type="NCBI Taxonomy" id="1397"/>
    <lineage>
        <taxon>Bacteria</taxon>
        <taxon>Bacillati</taxon>
        <taxon>Bacillota</taxon>
        <taxon>Bacilli</taxon>
        <taxon>Bacillales</taxon>
        <taxon>Bacillaceae</taxon>
        <taxon>Niallia</taxon>
    </lineage>
</organism>
<proteinExistence type="predicted"/>
<dbReference type="PANTHER" id="PTHR12110:SF21">
    <property type="entry name" value="XYLOSE ISOMERASE-LIKE TIM BARREL DOMAIN-CONTAINING PROTEIN"/>
    <property type="match status" value="1"/>
</dbReference>
<gene>
    <name evidence="1" type="ORF">CHH57_19865</name>
</gene>
<protein>
    <submittedName>
        <fullName evidence="1">Protein FrlC</fullName>
    </submittedName>
</protein>